<reference evidence="2" key="1">
    <citation type="journal article" date="2019" name="Int. J. Syst. Evol. Microbiol.">
        <title>The Global Catalogue of Microorganisms (GCM) 10K type strain sequencing project: providing services to taxonomists for standard genome sequencing and annotation.</title>
        <authorList>
            <consortium name="The Broad Institute Genomics Platform"/>
            <consortium name="The Broad Institute Genome Sequencing Center for Infectious Disease"/>
            <person name="Wu L."/>
            <person name="Ma J."/>
        </authorList>
    </citation>
    <scope>NUCLEOTIDE SEQUENCE [LARGE SCALE GENOMIC DNA]</scope>
    <source>
        <strain evidence="2">JCM 30234</strain>
    </source>
</reference>
<dbReference type="RefSeq" id="WP_382358240.1">
    <property type="nucleotide sequence ID" value="NZ_JBHTGR010000010.1"/>
</dbReference>
<evidence type="ECO:0000313" key="1">
    <source>
        <dbReference type="EMBL" id="MFC7746731.1"/>
    </source>
</evidence>
<protein>
    <recommendedName>
        <fullName evidence="3">GIY-YIG domain-containing protein</fullName>
    </recommendedName>
</protein>
<gene>
    <name evidence="1" type="ORF">ACFQU8_05700</name>
</gene>
<organism evidence="1 2">
    <name type="scientific">Lentibacillus kimchii</name>
    <dbReference type="NCBI Taxonomy" id="1542911"/>
    <lineage>
        <taxon>Bacteria</taxon>
        <taxon>Bacillati</taxon>
        <taxon>Bacillota</taxon>
        <taxon>Bacilli</taxon>
        <taxon>Bacillales</taxon>
        <taxon>Bacillaceae</taxon>
        <taxon>Lentibacillus</taxon>
    </lineage>
</organism>
<dbReference type="Proteomes" id="UP001596620">
    <property type="component" value="Unassembled WGS sequence"/>
</dbReference>
<name>A0ABW2USC3_9BACI</name>
<dbReference type="EMBL" id="JBHTGR010000010">
    <property type="protein sequence ID" value="MFC7746731.1"/>
    <property type="molecule type" value="Genomic_DNA"/>
</dbReference>
<keyword evidence="2" id="KW-1185">Reference proteome</keyword>
<proteinExistence type="predicted"/>
<accession>A0ABW2USC3</accession>
<sequence>MPIHFGVTVFPGKWGLKLTREKYALINKRNSLGKFKNMLHAYEDEKGKFYTDEWCLKHQSNCLRNFDLHMKFYHQLNHDKFESEIQAFKDKYPMFQDITDLNNYDQRAGYYVMILDEYCQVYVGTSGNIKERIRKHWGNSKPFDRLLFPIGAVDTSVMSIDSFRSLDTTRILVYETEETYTTEDEYISFFSPEFISNRISGGKFNGSILEFIEKMITKNRRDFSE</sequence>
<evidence type="ECO:0000313" key="2">
    <source>
        <dbReference type="Proteomes" id="UP001596620"/>
    </source>
</evidence>
<comment type="caution">
    <text evidence="1">The sequence shown here is derived from an EMBL/GenBank/DDBJ whole genome shotgun (WGS) entry which is preliminary data.</text>
</comment>
<evidence type="ECO:0008006" key="3">
    <source>
        <dbReference type="Google" id="ProtNLM"/>
    </source>
</evidence>